<dbReference type="CDD" id="cd06225">
    <property type="entry name" value="HAMP"/>
    <property type="match status" value="1"/>
</dbReference>
<keyword evidence="10" id="KW-0902">Two-component regulatory system</keyword>
<dbReference type="Pfam" id="PF02518">
    <property type="entry name" value="HATPase_c"/>
    <property type="match status" value="1"/>
</dbReference>
<evidence type="ECO:0000256" key="6">
    <source>
        <dbReference type="ARBA" id="ARBA00022741"/>
    </source>
</evidence>
<dbReference type="GO" id="GO:0005886">
    <property type="term" value="C:plasma membrane"/>
    <property type="evidence" value="ECO:0007669"/>
    <property type="project" value="UniProtKB-SubCell"/>
</dbReference>
<dbReference type="InterPro" id="IPR003594">
    <property type="entry name" value="HATPase_dom"/>
</dbReference>
<keyword evidence="11 13" id="KW-0472">Membrane</keyword>
<accession>A0A430JJI7</accession>
<gene>
    <name evidence="15" type="ORF">EJQ19_03005</name>
</gene>
<evidence type="ECO:0000256" key="13">
    <source>
        <dbReference type="SAM" id="Phobius"/>
    </source>
</evidence>
<evidence type="ECO:0000256" key="7">
    <source>
        <dbReference type="ARBA" id="ARBA00022777"/>
    </source>
</evidence>
<reference evidence="15 16" key="1">
    <citation type="submission" date="2018-12" db="EMBL/GenBank/DDBJ databases">
        <title>Bacillus ochoae sp. nov., Paenibacillus whitsoniae sp. nov., Paenibacillus spiritus sp. nov. Isolated from the Mars Exploration Rover during spacecraft assembly.</title>
        <authorList>
            <person name="Seuylemezian A."/>
            <person name="Vaishampayan P."/>
        </authorList>
    </citation>
    <scope>NUCLEOTIDE SEQUENCE [LARGE SCALE GENOMIC DNA]</scope>
    <source>
        <strain evidence="15 16">MER 54</strain>
    </source>
</reference>
<dbReference type="Proteomes" id="UP000276128">
    <property type="component" value="Unassembled WGS sequence"/>
</dbReference>
<evidence type="ECO:0000256" key="1">
    <source>
        <dbReference type="ARBA" id="ARBA00004651"/>
    </source>
</evidence>
<keyword evidence="4" id="KW-0808">Transferase</keyword>
<dbReference type="PANTHER" id="PTHR34220:SF11">
    <property type="entry name" value="SENSOR PROTEIN KINASE HPTS"/>
    <property type="match status" value="1"/>
</dbReference>
<dbReference type="Gene3D" id="3.30.565.10">
    <property type="entry name" value="Histidine kinase-like ATPase, C-terminal domain"/>
    <property type="match status" value="1"/>
</dbReference>
<dbReference type="AlphaFoldDB" id="A0A430JJI7"/>
<keyword evidence="9 13" id="KW-1133">Transmembrane helix</keyword>
<dbReference type="InterPro" id="IPR036890">
    <property type="entry name" value="HATPase_C_sf"/>
</dbReference>
<feature type="coiled-coil region" evidence="12">
    <location>
        <begin position="351"/>
        <end position="378"/>
    </location>
</feature>
<keyword evidence="8" id="KW-0067">ATP-binding</keyword>
<keyword evidence="12" id="KW-0175">Coiled coil</keyword>
<dbReference type="RefSeq" id="WP_126139717.1">
    <property type="nucleotide sequence ID" value="NZ_RXHU01000011.1"/>
</dbReference>
<keyword evidence="16" id="KW-1185">Reference proteome</keyword>
<dbReference type="SUPFAM" id="SSF55874">
    <property type="entry name" value="ATPase domain of HSP90 chaperone/DNA topoisomerase II/histidine kinase"/>
    <property type="match status" value="1"/>
</dbReference>
<sequence>MQSINFNTIRFKLIFGLFVIMLPVISFLVYNSYYSISVVRNQVAQSSNNLLHLYMGLIDKDLNNIDNYLLQFAAQNAGLSYLDRPAVQDQDAYNLAKYQLFRDLYEKSNSYNALDFFFAYSVVNQDLILAPKASVSESPDLKEFKDTLRQLTQDTQKLSSYSTNRWSTITINGIPYLIHLIKYGNVYIGALVNSKEVMVPLDLLDLGKNGRSLIVDADNQPLMDHNFYKEQEIQLNYEQGTYLLTGTNRKYLVIGEQSSKGDFSLLAVIPDRNIIEQLPYTQRVILIITIGAVFVLIGALYFLRRTVLLPINRIIVAMRKIKDGNLEARIVDTPISQEFRMMNETFNDMMVQIQELKINVYEERLNNQKAELKHLQLQVNPHFYLNSLNIVYYLAEDQNFRLLKELSLSLIEYFRFMFRSHMDFVLLKDEIKHVQNYLRIQEFRFPGSLTTHFSISEALLNYKIPPLIVQTFIENVIKHAVSLDEPIEVHVEIVHHLDRMIIRIEDTGKGFDPGVLQKLEQNETLMNNDSGEHIGIWNVKRRLWLLYQEQANISFSNHPGAAITIMLPLQSG</sequence>
<dbReference type="PROSITE" id="PS50885">
    <property type="entry name" value="HAMP"/>
    <property type="match status" value="1"/>
</dbReference>
<keyword evidence="7" id="KW-0418">Kinase</keyword>
<dbReference type="GO" id="GO:0005524">
    <property type="term" value="F:ATP binding"/>
    <property type="evidence" value="ECO:0007669"/>
    <property type="project" value="UniProtKB-KW"/>
</dbReference>
<evidence type="ECO:0000256" key="9">
    <source>
        <dbReference type="ARBA" id="ARBA00022989"/>
    </source>
</evidence>
<dbReference type="Pfam" id="PF06580">
    <property type="entry name" value="His_kinase"/>
    <property type="match status" value="1"/>
</dbReference>
<comment type="subcellular location">
    <subcellularLocation>
        <location evidence="1">Cell membrane</location>
        <topology evidence="1">Multi-pass membrane protein</topology>
    </subcellularLocation>
</comment>
<comment type="caution">
    <text evidence="15">The sequence shown here is derived from an EMBL/GenBank/DDBJ whole genome shotgun (WGS) entry which is preliminary data.</text>
</comment>
<dbReference type="GO" id="GO:0000155">
    <property type="term" value="F:phosphorelay sensor kinase activity"/>
    <property type="evidence" value="ECO:0007669"/>
    <property type="project" value="InterPro"/>
</dbReference>
<feature type="domain" description="HAMP" evidence="14">
    <location>
        <begin position="305"/>
        <end position="358"/>
    </location>
</feature>
<evidence type="ECO:0000259" key="14">
    <source>
        <dbReference type="PROSITE" id="PS50885"/>
    </source>
</evidence>
<evidence type="ECO:0000313" key="15">
    <source>
        <dbReference type="EMBL" id="RTE11267.1"/>
    </source>
</evidence>
<dbReference type="Gene3D" id="6.10.340.10">
    <property type="match status" value="1"/>
</dbReference>
<evidence type="ECO:0000256" key="12">
    <source>
        <dbReference type="SAM" id="Coils"/>
    </source>
</evidence>
<feature type="transmembrane region" description="Helical" evidence="13">
    <location>
        <begin position="284"/>
        <end position="303"/>
    </location>
</feature>
<keyword evidence="6" id="KW-0547">Nucleotide-binding</keyword>
<evidence type="ECO:0000256" key="5">
    <source>
        <dbReference type="ARBA" id="ARBA00022692"/>
    </source>
</evidence>
<dbReference type="SUPFAM" id="SSF158472">
    <property type="entry name" value="HAMP domain-like"/>
    <property type="match status" value="1"/>
</dbReference>
<dbReference type="Pfam" id="PF00672">
    <property type="entry name" value="HAMP"/>
    <property type="match status" value="1"/>
</dbReference>
<dbReference type="OrthoDB" id="759642at2"/>
<name>A0A430JJI7_9BACL</name>
<keyword evidence="5 13" id="KW-0812">Transmembrane</keyword>
<dbReference type="InterPro" id="IPR050640">
    <property type="entry name" value="Bact_2-comp_sensor_kinase"/>
</dbReference>
<protein>
    <submittedName>
        <fullName evidence="15">HAMP domain-containing protein</fullName>
    </submittedName>
</protein>
<evidence type="ECO:0000256" key="8">
    <source>
        <dbReference type="ARBA" id="ARBA00022840"/>
    </source>
</evidence>
<feature type="transmembrane region" description="Helical" evidence="13">
    <location>
        <begin position="12"/>
        <end position="33"/>
    </location>
</feature>
<keyword evidence="3" id="KW-0597">Phosphoprotein</keyword>
<dbReference type="InterPro" id="IPR010559">
    <property type="entry name" value="Sig_transdc_His_kin_internal"/>
</dbReference>
<evidence type="ECO:0000256" key="10">
    <source>
        <dbReference type="ARBA" id="ARBA00023012"/>
    </source>
</evidence>
<organism evidence="15 16">
    <name type="scientific">Paenibacillus whitsoniae</name>
    <dbReference type="NCBI Taxonomy" id="2496558"/>
    <lineage>
        <taxon>Bacteria</taxon>
        <taxon>Bacillati</taxon>
        <taxon>Bacillota</taxon>
        <taxon>Bacilli</taxon>
        <taxon>Bacillales</taxon>
        <taxon>Paenibacillaceae</taxon>
        <taxon>Paenibacillus</taxon>
    </lineage>
</organism>
<dbReference type="InterPro" id="IPR003660">
    <property type="entry name" value="HAMP_dom"/>
</dbReference>
<dbReference type="SMART" id="SM00304">
    <property type="entry name" value="HAMP"/>
    <property type="match status" value="1"/>
</dbReference>
<proteinExistence type="predicted"/>
<keyword evidence="2" id="KW-1003">Cell membrane</keyword>
<evidence type="ECO:0000256" key="3">
    <source>
        <dbReference type="ARBA" id="ARBA00022553"/>
    </source>
</evidence>
<evidence type="ECO:0000256" key="4">
    <source>
        <dbReference type="ARBA" id="ARBA00022679"/>
    </source>
</evidence>
<dbReference type="EMBL" id="RXHU01000011">
    <property type="protein sequence ID" value="RTE11267.1"/>
    <property type="molecule type" value="Genomic_DNA"/>
</dbReference>
<dbReference type="PANTHER" id="PTHR34220">
    <property type="entry name" value="SENSOR HISTIDINE KINASE YPDA"/>
    <property type="match status" value="1"/>
</dbReference>
<evidence type="ECO:0000256" key="11">
    <source>
        <dbReference type="ARBA" id="ARBA00023136"/>
    </source>
</evidence>
<evidence type="ECO:0000256" key="2">
    <source>
        <dbReference type="ARBA" id="ARBA00022475"/>
    </source>
</evidence>
<evidence type="ECO:0000313" key="16">
    <source>
        <dbReference type="Proteomes" id="UP000276128"/>
    </source>
</evidence>